<dbReference type="EMBL" id="JBBPBM010001913">
    <property type="protein sequence ID" value="KAK8481227.1"/>
    <property type="molecule type" value="Genomic_DNA"/>
</dbReference>
<protein>
    <submittedName>
        <fullName evidence="3">Uncharacterized protein</fullName>
    </submittedName>
</protein>
<feature type="signal peptide" evidence="2">
    <location>
        <begin position="1"/>
        <end position="18"/>
    </location>
</feature>
<keyword evidence="4" id="KW-1185">Reference proteome</keyword>
<reference evidence="3 4" key="1">
    <citation type="journal article" date="2024" name="G3 (Bethesda)">
        <title>Genome assembly of Hibiscus sabdariffa L. provides insights into metabolisms of medicinal natural products.</title>
        <authorList>
            <person name="Kim T."/>
        </authorList>
    </citation>
    <scope>NUCLEOTIDE SEQUENCE [LARGE SCALE GENOMIC DNA]</scope>
    <source>
        <strain evidence="3">TK-2024</strain>
        <tissue evidence="3">Old leaves</tissue>
    </source>
</reference>
<evidence type="ECO:0000256" key="1">
    <source>
        <dbReference type="SAM" id="MobiDB-lite"/>
    </source>
</evidence>
<evidence type="ECO:0000313" key="4">
    <source>
        <dbReference type="Proteomes" id="UP001472677"/>
    </source>
</evidence>
<sequence>MLDLSLFLRLLIFDFQEGALWCLGFFESVGGGPTAVPRLGDGTSPGKPPELGLCGDGDLDKGLVARESIPVSDCYETTAMDTALTHGVDLDGNMDDSDMVNNNRTATMIDSELANVTKSGDEGKVTEPKQINSTEAFGVSEVDLAKMSFRDIGVGKSMTASVVSEIPELDILIGDDDVAPRKNRRTMLRKEGTRAANGGLIRDMAGNRFDALRVQDGEVDNQGDMNAKDIQTANSLNGQQAPLVLKWDNSKGKGQLLMTDKNKLGKEVVIPHEGTRGVRGMSVLSTKDMGQSSDSGGEARNVQKHGSFEEQAVSLEENIAAYGKLASMEQITERRLTRVKGFARKAPYPQRKAIIGRTENQLGSKVNVEGWIGDLSRDLSQPDGLALRDSIDIADTHEDVDGKVHWRSNLAFAGDGLSK</sequence>
<feature type="chain" id="PRO_5047010983" evidence="2">
    <location>
        <begin position="19"/>
        <end position="419"/>
    </location>
</feature>
<evidence type="ECO:0000256" key="2">
    <source>
        <dbReference type="SAM" id="SignalP"/>
    </source>
</evidence>
<comment type="caution">
    <text evidence="3">The sequence shown here is derived from an EMBL/GenBank/DDBJ whole genome shotgun (WGS) entry which is preliminary data.</text>
</comment>
<keyword evidence="2" id="KW-0732">Signal</keyword>
<name>A0ABR1ZLX6_9ROSI</name>
<organism evidence="3 4">
    <name type="scientific">Hibiscus sabdariffa</name>
    <name type="common">roselle</name>
    <dbReference type="NCBI Taxonomy" id="183260"/>
    <lineage>
        <taxon>Eukaryota</taxon>
        <taxon>Viridiplantae</taxon>
        <taxon>Streptophyta</taxon>
        <taxon>Embryophyta</taxon>
        <taxon>Tracheophyta</taxon>
        <taxon>Spermatophyta</taxon>
        <taxon>Magnoliopsida</taxon>
        <taxon>eudicotyledons</taxon>
        <taxon>Gunneridae</taxon>
        <taxon>Pentapetalae</taxon>
        <taxon>rosids</taxon>
        <taxon>malvids</taxon>
        <taxon>Malvales</taxon>
        <taxon>Malvaceae</taxon>
        <taxon>Malvoideae</taxon>
        <taxon>Hibiscus</taxon>
    </lineage>
</organism>
<accession>A0ABR1ZLX6</accession>
<feature type="region of interest" description="Disordered" evidence="1">
    <location>
        <begin position="287"/>
        <end position="306"/>
    </location>
</feature>
<gene>
    <name evidence="3" type="ORF">V6N12_059843</name>
</gene>
<evidence type="ECO:0000313" key="3">
    <source>
        <dbReference type="EMBL" id="KAK8481227.1"/>
    </source>
</evidence>
<proteinExistence type="predicted"/>
<dbReference type="Proteomes" id="UP001472677">
    <property type="component" value="Unassembled WGS sequence"/>
</dbReference>